<dbReference type="Proteomes" id="UP000501690">
    <property type="component" value="Linkage Group LG4"/>
</dbReference>
<gene>
    <name evidence="6" type="ORF">DEO72_LG4g1291</name>
</gene>
<dbReference type="InterPro" id="IPR009056">
    <property type="entry name" value="Cyt_c-like_dom"/>
</dbReference>
<keyword evidence="3 4" id="KW-0408">Iron</keyword>
<dbReference type="PROSITE" id="PS51007">
    <property type="entry name" value="CYTC"/>
    <property type="match status" value="1"/>
</dbReference>
<dbReference type="SUPFAM" id="SSF46626">
    <property type="entry name" value="Cytochrome c"/>
    <property type="match status" value="1"/>
</dbReference>
<accession>A0A4D6LQD4</accession>
<evidence type="ECO:0000256" key="2">
    <source>
        <dbReference type="ARBA" id="ARBA00022723"/>
    </source>
</evidence>
<feature type="domain" description="Cytochrome c" evidence="5">
    <location>
        <begin position="10"/>
        <end position="97"/>
    </location>
</feature>
<sequence>MASFDEAPPGDVKSGEKIFKMKCAQCHTAEKGAGHKQVLCNCCRALWMYVYSVSYESIMRVNIRPDSACCLVDTLVETAQRQFTARWRVAIITKNVV</sequence>
<evidence type="ECO:0000313" key="7">
    <source>
        <dbReference type="Proteomes" id="UP000501690"/>
    </source>
</evidence>
<keyword evidence="7" id="KW-1185">Reference proteome</keyword>
<dbReference type="Gene3D" id="1.10.760.10">
    <property type="entry name" value="Cytochrome c-like domain"/>
    <property type="match status" value="1"/>
</dbReference>
<evidence type="ECO:0000256" key="4">
    <source>
        <dbReference type="PROSITE-ProRule" id="PRU00433"/>
    </source>
</evidence>
<dbReference type="AlphaFoldDB" id="A0A4D6LQD4"/>
<organism evidence="6 7">
    <name type="scientific">Vigna unguiculata</name>
    <name type="common">Cowpea</name>
    <dbReference type="NCBI Taxonomy" id="3917"/>
    <lineage>
        <taxon>Eukaryota</taxon>
        <taxon>Viridiplantae</taxon>
        <taxon>Streptophyta</taxon>
        <taxon>Embryophyta</taxon>
        <taxon>Tracheophyta</taxon>
        <taxon>Spermatophyta</taxon>
        <taxon>Magnoliopsida</taxon>
        <taxon>eudicotyledons</taxon>
        <taxon>Gunneridae</taxon>
        <taxon>Pentapetalae</taxon>
        <taxon>rosids</taxon>
        <taxon>fabids</taxon>
        <taxon>Fabales</taxon>
        <taxon>Fabaceae</taxon>
        <taxon>Papilionoideae</taxon>
        <taxon>50 kb inversion clade</taxon>
        <taxon>NPAAA clade</taxon>
        <taxon>indigoferoid/millettioid clade</taxon>
        <taxon>Phaseoleae</taxon>
        <taxon>Vigna</taxon>
    </lineage>
</organism>
<dbReference type="GO" id="GO:0046872">
    <property type="term" value="F:metal ion binding"/>
    <property type="evidence" value="ECO:0007669"/>
    <property type="project" value="UniProtKB-KW"/>
</dbReference>
<dbReference type="InterPro" id="IPR036909">
    <property type="entry name" value="Cyt_c-like_dom_sf"/>
</dbReference>
<reference evidence="6 7" key="1">
    <citation type="submission" date="2019-04" db="EMBL/GenBank/DDBJ databases">
        <title>An improved genome assembly and genetic linkage map for asparagus bean, Vigna unguiculata ssp. sesquipedialis.</title>
        <authorList>
            <person name="Xia Q."/>
            <person name="Zhang R."/>
            <person name="Dong Y."/>
        </authorList>
    </citation>
    <scope>NUCLEOTIDE SEQUENCE [LARGE SCALE GENOMIC DNA]</scope>
    <source>
        <tissue evidence="6">Leaf</tissue>
    </source>
</reference>
<name>A0A4D6LQD4_VIGUN</name>
<evidence type="ECO:0000256" key="3">
    <source>
        <dbReference type="ARBA" id="ARBA00023004"/>
    </source>
</evidence>
<dbReference type="EMBL" id="CP039348">
    <property type="protein sequence ID" value="QCD90336.1"/>
    <property type="molecule type" value="Genomic_DNA"/>
</dbReference>
<keyword evidence="1 4" id="KW-0349">Heme</keyword>
<evidence type="ECO:0000259" key="5">
    <source>
        <dbReference type="PROSITE" id="PS51007"/>
    </source>
</evidence>
<evidence type="ECO:0000256" key="1">
    <source>
        <dbReference type="ARBA" id="ARBA00022617"/>
    </source>
</evidence>
<dbReference type="GO" id="GO:0020037">
    <property type="term" value="F:heme binding"/>
    <property type="evidence" value="ECO:0007669"/>
    <property type="project" value="InterPro"/>
</dbReference>
<protein>
    <submittedName>
        <fullName evidence="6">Cytochrome c</fullName>
    </submittedName>
</protein>
<dbReference type="GO" id="GO:0009055">
    <property type="term" value="F:electron transfer activity"/>
    <property type="evidence" value="ECO:0007669"/>
    <property type="project" value="InterPro"/>
</dbReference>
<proteinExistence type="predicted"/>
<evidence type="ECO:0000313" key="6">
    <source>
        <dbReference type="EMBL" id="QCD90336.1"/>
    </source>
</evidence>
<keyword evidence="2 4" id="KW-0479">Metal-binding</keyword>